<evidence type="ECO:0000313" key="1">
    <source>
        <dbReference type="EMBL" id="CAK5079140.1"/>
    </source>
</evidence>
<evidence type="ECO:0000313" key="2">
    <source>
        <dbReference type="Proteomes" id="UP001497535"/>
    </source>
</evidence>
<comment type="caution">
    <text evidence="1">The sequence shown here is derived from an EMBL/GenBank/DDBJ whole genome shotgun (WGS) entry which is preliminary data.</text>
</comment>
<dbReference type="EMBL" id="CAVMJV010000037">
    <property type="protein sequence ID" value="CAK5079140.1"/>
    <property type="molecule type" value="Genomic_DNA"/>
</dbReference>
<name>A0ACB0ZJD0_MELEN</name>
<accession>A0ACB0ZJD0</accession>
<sequence length="87" mass="10009">MASISISIFLIFIFSSIANLQQITTTTIGKTTRTFTIDKEANVFLMDGKPFRYISGEIHYFRICLKKFLESPRKPNQKAPTSWPTPY</sequence>
<dbReference type="Proteomes" id="UP001497535">
    <property type="component" value="Unassembled WGS sequence"/>
</dbReference>
<organism evidence="1 2">
    <name type="scientific">Meloidogyne enterolobii</name>
    <name type="common">Root-knot nematode worm</name>
    <name type="synonym">Meloidogyne mayaguensis</name>
    <dbReference type="NCBI Taxonomy" id="390850"/>
    <lineage>
        <taxon>Eukaryota</taxon>
        <taxon>Metazoa</taxon>
        <taxon>Ecdysozoa</taxon>
        <taxon>Nematoda</taxon>
        <taxon>Chromadorea</taxon>
        <taxon>Rhabditida</taxon>
        <taxon>Tylenchina</taxon>
        <taxon>Tylenchomorpha</taxon>
        <taxon>Tylenchoidea</taxon>
        <taxon>Meloidogynidae</taxon>
        <taxon>Meloidogyninae</taxon>
        <taxon>Meloidogyne</taxon>
    </lineage>
</organism>
<keyword evidence="2" id="KW-1185">Reference proteome</keyword>
<reference evidence="1" key="1">
    <citation type="submission" date="2023-11" db="EMBL/GenBank/DDBJ databases">
        <authorList>
            <person name="Poullet M."/>
        </authorList>
    </citation>
    <scope>NUCLEOTIDE SEQUENCE</scope>
    <source>
        <strain evidence="1">E1834</strain>
    </source>
</reference>
<protein>
    <submittedName>
        <fullName evidence="1">Uncharacterized protein</fullName>
    </submittedName>
</protein>
<gene>
    <name evidence="1" type="ORF">MENTE1834_LOCUS26235</name>
</gene>
<proteinExistence type="predicted"/>